<dbReference type="Proteomes" id="UP000053766">
    <property type="component" value="Unassembled WGS sequence"/>
</dbReference>
<dbReference type="PANTHER" id="PTHR22050">
    <property type="entry name" value="RW1 PROTEIN HOMOLOG"/>
    <property type="match status" value="1"/>
</dbReference>
<name>A0A0D8Y3I8_DICVI</name>
<evidence type="ECO:0000313" key="3">
    <source>
        <dbReference type="EMBL" id="KJH50722.1"/>
    </source>
</evidence>
<protein>
    <recommendedName>
        <fullName evidence="2">TMEM131L fifth Ig-like domain-containing protein</fullName>
    </recommendedName>
</protein>
<reference evidence="4" key="2">
    <citation type="journal article" date="2016" name="Sci. Rep.">
        <title>Dictyocaulus viviparus genome, variome and transcriptome elucidate lungworm biology and support future intervention.</title>
        <authorList>
            <person name="McNulty S.N."/>
            <person name="Strube C."/>
            <person name="Rosa B.A."/>
            <person name="Martin J.C."/>
            <person name="Tyagi R."/>
            <person name="Choi Y.J."/>
            <person name="Wang Q."/>
            <person name="Hallsworth Pepin K."/>
            <person name="Zhang X."/>
            <person name="Ozersky P."/>
            <person name="Wilson R.K."/>
            <person name="Sternberg P.W."/>
            <person name="Gasser R.B."/>
            <person name="Mitreva M."/>
        </authorList>
    </citation>
    <scope>NUCLEOTIDE SEQUENCE [LARGE SCALE GENOMIC DNA]</scope>
    <source>
        <strain evidence="4">HannoverDv2000</strain>
    </source>
</reference>
<dbReference type="AlphaFoldDB" id="A0A0D8Y3I8"/>
<feature type="region of interest" description="Disordered" evidence="1">
    <location>
        <begin position="700"/>
        <end position="733"/>
    </location>
</feature>
<dbReference type="GO" id="GO:0016020">
    <property type="term" value="C:membrane"/>
    <property type="evidence" value="ECO:0007669"/>
    <property type="project" value="TreeGrafter"/>
</dbReference>
<reference evidence="3 4" key="1">
    <citation type="submission" date="2013-11" db="EMBL/GenBank/DDBJ databases">
        <title>Draft genome of the bovine lungworm Dictyocaulus viviparus.</title>
        <authorList>
            <person name="Mitreva M."/>
        </authorList>
    </citation>
    <scope>NUCLEOTIDE SEQUENCE [LARGE SCALE GENOMIC DNA]</scope>
    <source>
        <strain evidence="3 4">HannoverDv2000</strain>
    </source>
</reference>
<dbReference type="EMBL" id="KN716198">
    <property type="protein sequence ID" value="KJH50722.1"/>
    <property type="molecule type" value="Genomic_DNA"/>
</dbReference>
<feature type="compositionally biased region" description="Polar residues" evidence="1">
    <location>
        <begin position="387"/>
        <end position="397"/>
    </location>
</feature>
<feature type="region of interest" description="Disordered" evidence="1">
    <location>
        <begin position="624"/>
        <end position="657"/>
    </location>
</feature>
<proteinExistence type="predicted"/>
<keyword evidence="4" id="KW-1185">Reference proteome</keyword>
<feature type="domain" description="TMEM131L fifth Ig-like" evidence="2">
    <location>
        <begin position="93"/>
        <end position="156"/>
    </location>
</feature>
<organism evidence="3 4">
    <name type="scientific">Dictyocaulus viviparus</name>
    <name type="common">Bovine lungworm</name>
    <dbReference type="NCBI Taxonomy" id="29172"/>
    <lineage>
        <taxon>Eukaryota</taxon>
        <taxon>Metazoa</taxon>
        <taxon>Ecdysozoa</taxon>
        <taxon>Nematoda</taxon>
        <taxon>Chromadorea</taxon>
        <taxon>Rhabditida</taxon>
        <taxon>Rhabditina</taxon>
        <taxon>Rhabditomorpha</taxon>
        <taxon>Strongyloidea</taxon>
        <taxon>Metastrongylidae</taxon>
        <taxon>Dictyocaulus</taxon>
    </lineage>
</organism>
<feature type="compositionally biased region" description="Polar residues" evidence="1">
    <location>
        <begin position="810"/>
        <end position="822"/>
    </location>
</feature>
<evidence type="ECO:0000259" key="2">
    <source>
        <dbReference type="Pfam" id="PF24501"/>
    </source>
</evidence>
<dbReference type="OrthoDB" id="168404at2759"/>
<sequence length="893" mass="98583">MFPVNMFYELNLIVYKTVKYLCYRNNLTVIEPVVVYGRGARIGMRVENMEARSKQPLLFEIRHDHLSDCNNPKRLMHKLSSTLTVRRPFLVINSGEVPFTVVNMSINSVPCENRGFRILNCYPFRLQPNETYSLDVAYTPDFLTTTNEADLQLYMHMNGSSWLFPLAATVPEDMMARCHRALPRPPFENLMYYSCVTALIFCLVCVLACAYLEGDRAIACAIRQHHTVSRPVFDLNNVDARKMGNASVDHSSRVKTSALWTNVSPFGLHAAADASIVLKVFYQAANSVLKAVHFVWKISLLYRNDKQEQPKKENKKKKKAQVSVIHAKEKDVKEKDKDILKEKTEIAGHTQINMKSVKLKQCAQQQQSVTAGKKVQPVAPMHKLSAKLSTSPKAATNQRKKGNTSIDSERRLSRAQQLMDGDFGRSTESTSRIIVNDPSCVARSSPTTIQCESAKRDPRIFEAEDRIGIGSTCSVSHSTTVASSQQNGVVSFSGATFNTAPSTSLPVPQATGTMTSNALHGFASYTNTLPASRPSLVPISAVHPTVYQGTSTVNETFPIPVMLPVIPTLIPGVSLPVSGMDITGVSLEALAEYYRHFTVYDGLNMPITPTPSLASSVEAEQMNGVPGMLSGSRLPRSRHSSESEHSVTSELSSAPDWLDEVVSPDDVEDDFSAMVATTDFMMSGSSADYANSSRTQIPYQATVAPSGEQANHKKRTREKRRNDRRTNCNDSANTAEKWDSHHLDVGAFRKKTLAAELNEERRRREEEYLRNNSAGSLGDWPMPDLRFGTLIESAERSNESSRLWPPTPAGSHSSLSTHGNDQNISMNPPSTTAMAYDPMSMGLSLGTTVAPTDHFAPFGMFAGADFNLWSTTPMNSDCTSSWSNAEKGSINTK</sequence>
<accession>A0A0D8Y3I8</accession>
<evidence type="ECO:0000256" key="1">
    <source>
        <dbReference type="SAM" id="MobiDB-lite"/>
    </source>
</evidence>
<feature type="region of interest" description="Disordered" evidence="1">
    <location>
        <begin position="797"/>
        <end position="822"/>
    </location>
</feature>
<feature type="region of interest" description="Disordered" evidence="1">
    <location>
        <begin position="385"/>
        <end position="430"/>
    </location>
</feature>
<dbReference type="PANTHER" id="PTHR22050:SF0">
    <property type="entry name" value="TRANSMEMBRANE PROTEIN 131 HOMOLOG"/>
    <property type="match status" value="1"/>
</dbReference>
<gene>
    <name evidence="3" type="ORF">DICVIV_03068</name>
</gene>
<dbReference type="InterPro" id="IPR055437">
    <property type="entry name" value="TMEM131L_Ig_5"/>
</dbReference>
<dbReference type="InterPro" id="IPR039877">
    <property type="entry name" value="TMEM131-like"/>
</dbReference>
<evidence type="ECO:0000313" key="4">
    <source>
        <dbReference type="Proteomes" id="UP000053766"/>
    </source>
</evidence>
<dbReference type="Pfam" id="PF24501">
    <property type="entry name" value="Ig_TMEM131L_5"/>
    <property type="match status" value="1"/>
</dbReference>